<evidence type="ECO:0000256" key="6">
    <source>
        <dbReference type="ARBA" id="ARBA00022989"/>
    </source>
</evidence>
<evidence type="ECO:0000256" key="1">
    <source>
        <dbReference type="ARBA" id="ARBA00004651"/>
    </source>
</evidence>
<organism evidence="9 10">
    <name type="scientific">Hoeflea prorocentri</name>
    <dbReference type="NCBI Taxonomy" id="1922333"/>
    <lineage>
        <taxon>Bacteria</taxon>
        <taxon>Pseudomonadati</taxon>
        <taxon>Pseudomonadota</taxon>
        <taxon>Alphaproteobacteria</taxon>
        <taxon>Hyphomicrobiales</taxon>
        <taxon>Rhizobiaceae</taxon>
        <taxon>Hoeflea</taxon>
    </lineage>
</organism>
<dbReference type="EMBL" id="JAPJZI010000001">
    <property type="protein sequence ID" value="MDA5398108.1"/>
    <property type="molecule type" value="Genomic_DNA"/>
</dbReference>
<evidence type="ECO:0000256" key="4">
    <source>
        <dbReference type="ARBA" id="ARBA00022475"/>
    </source>
</evidence>
<comment type="caution">
    <text evidence="9">The sequence shown here is derived from an EMBL/GenBank/DDBJ whole genome shotgun (WGS) entry which is preliminary data.</text>
</comment>
<feature type="transmembrane region" description="Helical" evidence="8">
    <location>
        <begin position="134"/>
        <end position="155"/>
    </location>
</feature>
<comment type="similarity">
    <text evidence="2 8">Belongs to the 4-toluene sulfonate uptake permease (TSUP) (TC 2.A.102) family.</text>
</comment>
<protein>
    <recommendedName>
        <fullName evidence="8">Probable membrane transporter protein</fullName>
    </recommendedName>
</protein>
<evidence type="ECO:0000256" key="3">
    <source>
        <dbReference type="ARBA" id="ARBA00022448"/>
    </source>
</evidence>
<reference evidence="9" key="1">
    <citation type="submission" date="2022-11" db="EMBL/GenBank/DDBJ databases">
        <title>Draft genome sequence of Hoeflea poritis E7-10 and Hoeflea prorocentri PM5-8, separated from scleractinian coral Porites lutea and marine dinoflagellate.</title>
        <authorList>
            <person name="Zhang G."/>
            <person name="Wei Q."/>
            <person name="Cai L."/>
        </authorList>
    </citation>
    <scope>NUCLEOTIDE SEQUENCE</scope>
    <source>
        <strain evidence="9">PM5-8</strain>
    </source>
</reference>
<evidence type="ECO:0000256" key="8">
    <source>
        <dbReference type="RuleBase" id="RU363041"/>
    </source>
</evidence>
<evidence type="ECO:0000256" key="2">
    <source>
        <dbReference type="ARBA" id="ARBA00009142"/>
    </source>
</evidence>
<evidence type="ECO:0000313" key="10">
    <source>
        <dbReference type="Proteomes" id="UP001151234"/>
    </source>
</evidence>
<dbReference type="Proteomes" id="UP001151234">
    <property type="component" value="Unassembled WGS sequence"/>
</dbReference>
<feature type="transmembrane region" description="Helical" evidence="8">
    <location>
        <begin position="6"/>
        <end position="26"/>
    </location>
</feature>
<feature type="transmembrane region" description="Helical" evidence="8">
    <location>
        <begin position="99"/>
        <end position="114"/>
    </location>
</feature>
<keyword evidence="5 8" id="KW-0812">Transmembrane</keyword>
<dbReference type="RefSeq" id="WP_267989547.1">
    <property type="nucleotide sequence ID" value="NZ_JAPJZI010000001.1"/>
</dbReference>
<keyword evidence="3" id="KW-0813">Transport</keyword>
<keyword evidence="6 8" id="KW-1133">Transmembrane helix</keyword>
<dbReference type="PANTHER" id="PTHR30269">
    <property type="entry name" value="TRANSMEMBRANE PROTEIN YFCA"/>
    <property type="match status" value="1"/>
</dbReference>
<comment type="subcellular location">
    <subcellularLocation>
        <location evidence="1 8">Cell membrane</location>
        <topology evidence="1 8">Multi-pass membrane protein</topology>
    </subcellularLocation>
</comment>
<evidence type="ECO:0000313" key="9">
    <source>
        <dbReference type="EMBL" id="MDA5398108.1"/>
    </source>
</evidence>
<evidence type="ECO:0000256" key="5">
    <source>
        <dbReference type="ARBA" id="ARBA00022692"/>
    </source>
</evidence>
<keyword evidence="4 8" id="KW-1003">Cell membrane</keyword>
<feature type="transmembrane region" description="Helical" evidence="8">
    <location>
        <begin position="74"/>
        <end position="92"/>
    </location>
</feature>
<keyword evidence="7 8" id="KW-0472">Membrane</keyword>
<feature type="transmembrane region" description="Helical" evidence="8">
    <location>
        <begin position="33"/>
        <end position="54"/>
    </location>
</feature>
<dbReference type="Pfam" id="PF01925">
    <property type="entry name" value="TauE"/>
    <property type="match status" value="1"/>
</dbReference>
<name>A0A9X3ZGW2_9HYPH</name>
<evidence type="ECO:0000256" key="7">
    <source>
        <dbReference type="ARBA" id="ARBA00023136"/>
    </source>
</evidence>
<dbReference type="PANTHER" id="PTHR30269:SF32">
    <property type="entry name" value="MEMBRANE TRANSPORTER PROTEIN-RELATED"/>
    <property type="match status" value="1"/>
</dbReference>
<accession>A0A9X3ZGW2</accession>
<proteinExistence type="inferred from homology"/>
<dbReference type="GO" id="GO:0005886">
    <property type="term" value="C:plasma membrane"/>
    <property type="evidence" value="ECO:0007669"/>
    <property type="project" value="UniProtKB-SubCell"/>
</dbReference>
<feature type="transmembrane region" description="Helical" evidence="8">
    <location>
        <begin position="167"/>
        <end position="186"/>
    </location>
</feature>
<feature type="transmembrane region" description="Helical" evidence="8">
    <location>
        <begin position="229"/>
        <end position="251"/>
    </location>
</feature>
<sequence>MPDLSLLIIVGVIFLLAGIVKGMVGFGLPLISIGLMTTIVGLPAAMALFLVPAFGTNLWQGFAGAHTARLFKRYWTFFIPTMFFTWPGTLALSRFDTNYMSALLGFLLCLYVLLSMTRSQFVVPSRLEKPLNPLVGVVSGLLAGMTGAFTMPGVVYLQSTQLKRDQLVQAMGMLFTLSTIGLGLSMGSQNLLSLDLGIASLFAVIPTFAGLMIGTRLRKRTSEESFRQVFLLALGALGLYIVIRSVLALSAA</sequence>
<dbReference type="InterPro" id="IPR052017">
    <property type="entry name" value="TSUP"/>
</dbReference>
<gene>
    <name evidence="9" type="ORF">OQ273_05930</name>
</gene>
<dbReference type="AlphaFoldDB" id="A0A9X3ZGW2"/>
<feature type="transmembrane region" description="Helical" evidence="8">
    <location>
        <begin position="198"/>
        <end position="217"/>
    </location>
</feature>
<dbReference type="InterPro" id="IPR002781">
    <property type="entry name" value="TM_pro_TauE-like"/>
</dbReference>
<keyword evidence="10" id="KW-1185">Reference proteome</keyword>